<dbReference type="EMBL" id="JACHIA010000011">
    <property type="protein sequence ID" value="MBB6071864.1"/>
    <property type="molecule type" value="Genomic_DNA"/>
</dbReference>
<dbReference type="NCBIfam" id="TIGR00652">
    <property type="entry name" value="DapF"/>
    <property type="match status" value="1"/>
</dbReference>
<comment type="subunit">
    <text evidence="3">Homodimer.</text>
</comment>
<comment type="subcellular location">
    <subcellularLocation>
        <location evidence="3">Cytoplasm</location>
    </subcellularLocation>
</comment>
<feature type="binding site" evidence="3">
    <location>
        <begin position="225"/>
        <end position="226"/>
    </location>
    <ligand>
        <name>substrate</name>
    </ligand>
</feature>
<evidence type="ECO:0000256" key="4">
    <source>
        <dbReference type="NCBIfam" id="TIGR00652"/>
    </source>
</evidence>
<organism evidence="5 6">
    <name type="scientific">Longimicrobium terrae</name>
    <dbReference type="NCBI Taxonomy" id="1639882"/>
    <lineage>
        <taxon>Bacteria</taxon>
        <taxon>Pseudomonadati</taxon>
        <taxon>Gemmatimonadota</taxon>
        <taxon>Longimicrobiia</taxon>
        <taxon>Longimicrobiales</taxon>
        <taxon>Longimicrobiaceae</taxon>
        <taxon>Longimicrobium</taxon>
    </lineage>
</organism>
<comment type="catalytic activity">
    <reaction evidence="3">
        <text>(2S,6S)-2,6-diaminopimelate = meso-2,6-diaminopimelate</text>
        <dbReference type="Rhea" id="RHEA:15393"/>
        <dbReference type="ChEBI" id="CHEBI:57609"/>
        <dbReference type="ChEBI" id="CHEBI:57791"/>
        <dbReference type="EC" id="5.1.1.7"/>
    </reaction>
</comment>
<feature type="site" description="Could be important to modulate the pK values of the two catalytic cysteine residues" evidence="3">
    <location>
        <position position="215"/>
    </location>
</feature>
<evidence type="ECO:0000313" key="6">
    <source>
        <dbReference type="Proteomes" id="UP000582837"/>
    </source>
</evidence>
<comment type="similarity">
    <text evidence="1 3">Belongs to the diaminopimelate epimerase family.</text>
</comment>
<comment type="function">
    <text evidence="3">Catalyzes the stereoinversion of LL-2,6-diaminopimelate (L,L-DAP) to meso-diaminopimelate (meso-DAP), a precursor of L-lysine and an essential component of the bacterial peptidoglycan.</text>
</comment>
<dbReference type="Pfam" id="PF01678">
    <property type="entry name" value="DAP_epimerase"/>
    <property type="match status" value="2"/>
</dbReference>
<comment type="pathway">
    <text evidence="3">Amino-acid biosynthesis; L-lysine biosynthesis via DAP pathway; DL-2,6-diaminopimelate from LL-2,6-diaminopimelate: step 1/1.</text>
</comment>
<protein>
    <recommendedName>
        <fullName evidence="3 4">Diaminopimelate epimerase</fullName>
        <shortName evidence="3">DAP epimerase</shortName>
        <ecNumber evidence="3 4">5.1.1.7</ecNumber>
    </recommendedName>
    <alternativeName>
        <fullName evidence="3">PLP-independent amino acid racemase</fullName>
    </alternativeName>
</protein>
<sequence>MTEFFKGHGLGNDYIALEMDGLGFELTPPAVRLICDRHTGVGSDGILARVASATADFGLRIFNPDGSEAEKSGNGLRIFAAYLLERGDVGERAPFSVETPGGLVRMEVLSRSADGVLSVEAEMGTARFGSADVGLAGPERETDDEPLELESGDIVRINVVSIGNPHCVIFQDELDVEALRRRAPQISTHPAFARGVNVQFAVPVEPDGVDAWVWERGAGETRASGSSACAVAAAAVRRGMVSERQVAVRMPGGRLDVHVRDDWSLVLRGPVESVYRGALTDGMRRRLETLG</sequence>
<comment type="caution">
    <text evidence="5">The sequence shown here is derived from an EMBL/GenBank/DDBJ whole genome shotgun (WGS) entry which is preliminary data.</text>
</comment>
<keyword evidence="2 3" id="KW-0413">Isomerase</keyword>
<dbReference type="SUPFAM" id="SSF54506">
    <property type="entry name" value="Diaminopimelate epimerase-like"/>
    <property type="match status" value="2"/>
</dbReference>
<reference evidence="5 6" key="1">
    <citation type="submission" date="2020-08" db="EMBL/GenBank/DDBJ databases">
        <title>Genomic Encyclopedia of Type Strains, Phase IV (KMG-IV): sequencing the most valuable type-strain genomes for metagenomic binning, comparative biology and taxonomic classification.</title>
        <authorList>
            <person name="Goeker M."/>
        </authorList>
    </citation>
    <scope>NUCLEOTIDE SEQUENCE [LARGE SCALE GENOMIC DNA]</scope>
    <source>
        <strain evidence="5 6">DSM 29007</strain>
    </source>
</reference>
<keyword evidence="6" id="KW-1185">Reference proteome</keyword>
<feature type="binding site" evidence="3">
    <location>
        <begin position="73"/>
        <end position="74"/>
    </location>
    <ligand>
        <name>substrate</name>
    </ligand>
</feature>
<keyword evidence="3" id="KW-0457">Lysine biosynthesis</keyword>
<dbReference type="GO" id="GO:0008837">
    <property type="term" value="F:diaminopimelate epimerase activity"/>
    <property type="evidence" value="ECO:0007669"/>
    <property type="project" value="UniProtKB-UniRule"/>
</dbReference>
<dbReference type="AlphaFoldDB" id="A0A841H1L7"/>
<feature type="binding site" evidence="3">
    <location>
        <position position="164"/>
    </location>
    <ligand>
        <name>substrate</name>
    </ligand>
</feature>
<dbReference type="Gene3D" id="3.10.310.10">
    <property type="entry name" value="Diaminopimelate Epimerase, Chain A, domain 1"/>
    <property type="match status" value="2"/>
</dbReference>
<keyword evidence="3" id="KW-0963">Cytoplasm</keyword>
<accession>A0A841H1L7</accession>
<dbReference type="Proteomes" id="UP000582837">
    <property type="component" value="Unassembled WGS sequence"/>
</dbReference>
<dbReference type="EC" id="5.1.1.7" evidence="3 4"/>
<name>A0A841H1L7_9BACT</name>
<proteinExistence type="inferred from homology"/>
<dbReference type="InterPro" id="IPR001653">
    <property type="entry name" value="DAP_epimerase_DapF"/>
</dbReference>
<feature type="binding site" evidence="3">
    <location>
        <begin position="215"/>
        <end position="216"/>
    </location>
    <ligand>
        <name>substrate</name>
    </ligand>
</feature>
<dbReference type="HAMAP" id="MF_00197">
    <property type="entry name" value="DAP_epimerase"/>
    <property type="match status" value="1"/>
</dbReference>
<feature type="binding site" evidence="3">
    <location>
        <position position="197"/>
    </location>
    <ligand>
        <name>substrate</name>
    </ligand>
</feature>
<comment type="caution">
    <text evidence="3">Lacks conserved residue(s) required for the propagation of feature annotation.</text>
</comment>
<dbReference type="PANTHER" id="PTHR31689">
    <property type="entry name" value="DIAMINOPIMELATE EPIMERASE, CHLOROPLASTIC"/>
    <property type="match status" value="1"/>
</dbReference>
<feature type="binding site" evidence="3">
    <location>
        <position position="12"/>
    </location>
    <ligand>
        <name>substrate</name>
    </ligand>
</feature>
<evidence type="ECO:0000256" key="1">
    <source>
        <dbReference type="ARBA" id="ARBA00010219"/>
    </source>
</evidence>
<dbReference type="PANTHER" id="PTHR31689:SF0">
    <property type="entry name" value="DIAMINOPIMELATE EPIMERASE"/>
    <property type="match status" value="1"/>
</dbReference>
<feature type="binding site" evidence="3">
    <location>
        <position position="63"/>
    </location>
    <ligand>
        <name>substrate</name>
    </ligand>
</feature>
<feature type="site" description="Could be important to modulate the pK values of the two catalytic cysteine residues" evidence="3">
    <location>
        <position position="166"/>
    </location>
</feature>
<evidence type="ECO:0000256" key="3">
    <source>
        <dbReference type="HAMAP-Rule" id="MF_00197"/>
    </source>
</evidence>
<evidence type="ECO:0000256" key="2">
    <source>
        <dbReference type="ARBA" id="ARBA00023235"/>
    </source>
</evidence>
<evidence type="ECO:0000313" key="5">
    <source>
        <dbReference type="EMBL" id="MBB6071864.1"/>
    </source>
</evidence>
<keyword evidence="3" id="KW-0028">Amino-acid biosynthesis</keyword>
<dbReference type="GO" id="GO:0005829">
    <property type="term" value="C:cytosol"/>
    <property type="evidence" value="ECO:0007669"/>
    <property type="project" value="TreeGrafter"/>
</dbReference>
<dbReference type="UniPathway" id="UPA00034">
    <property type="reaction ID" value="UER00025"/>
</dbReference>
<dbReference type="RefSeq" id="WP_170035316.1">
    <property type="nucleotide sequence ID" value="NZ_JABDTL010000001.1"/>
</dbReference>
<dbReference type="GO" id="GO:0009089">
    <property type="term" value="P:lysine biosynthetic process via diaminopimelate"/>
    <property type="evidence" value="ECO:0007669"/>
    <property type="project" value="UniProtKB-UniRule"/>
</dbReference>
<gene>
    <name evidence="3" type="primary">dapF</name>
    <name evidence="5" type="ORF">HNQ61_003524</name>
</gene>